<comment type="caution">
    <text evidence="1">The sequence shown here is derived from an EMBL/GenBank/DDBJ whole genome shotgun (WGS) entry which is preliminary data.</text>
</comment>
<gene>
    <name evidence="1" type="ORF">CMEL01_12357</name>
</gene>
<reference evidence="1 2" key="1">
    <citation type="submission" date="2016-10" db="EMBL/GenBank/DDBJ databases">
        <title>The genome sequence of Colletotrichum fioriniae PJ7.</title>
        <authorList>
            <person name="Baroncelli R."/>
        </authorList>
    </citation>
    <scope>NUCLEOTIDE SEQUENCE [LARGE SCALE GENOMIC DNA]</scope>
    <source>
        <strain evidence="1">Col 31</strain>
    </source>
</reference>
<evidence type="ECO:0000313" key="2">
    <source>
        <dbReference type="Proteomes" id="UP001239795"/>
    </source>
</evidence>
<keyword evidence="2" id="KW-1185">Reference proteome</keyword>
<evidence type="ECO:0000313" key="1">
    <source>
        <dbReference type="EMBL" id="KAK1465002.1"/>
    </source>
</evidence>
<dbReference type="EMBL" id="MLGG01000005">
    <property type="protein sequence ID" value="KAK1465002.1"/>
    <property type="molecule type" value="Genomic_DNA"/>
</dbReference>
<name>A0AAI9UUH8_9PEZI</name>
<sequence>MYSTTASNTTLSQNRISEYTRSSCHSNMYHVHNNGTNVTASKAYYQSRIEGTLADFDKQFGS</sequence>
<accession>A0AAI9UUH8</accession>
<protein>
    <submittedName>
        <fullName evidence="1">Uncharacterized protein</fullName>
    </submittedName>
</protein>
<dbReference type="Proteomes" id="UP001239795">
    <property type="component" value="Unassembled WGS sequence"/>
</dbReference>
<proteinExistence type="predicted"/>
<dbReference type="AlphaFoldDB" id="A0AAI9UUH8"/>
<organism evidence="1 2">
    <name type="scientific">Colletotrichum melonis</name>
    <dbReference type="NCBI Taxonomy" id="1209925"/>
    <lineage>
        <taxon>Eukaryota</taxon>
        <taxon>Fungi</taxon>
        <taxon>Dikarya</taxon>
        <taxon>Ascomycota</taxon>
        <taxon>Pezizomycotina</taxon>
        <taxon>Sordariomycetes</taxon>
        <taxon>Hypocreomycetidae</taxon>
        <taxon>Glomerellales</taxon>
        <taxon>Glomerellaceae</taxon>
        <taxon>Colletotrichum</taxon>
        <taxon>Colletotrichum acutatum species complex</taxon>
    </lineage>
</organism>